<accession>A0ABU7XGJ9</accession>
<evidence type="ECO:0000256" key="4">
    <source>
        <dbReference type="ARBA" id="ARBA00022692"/>
    </source>
</evidence>
<evidence type="ECO:0000256" key="9">
    <source>
        <dbReference type="PROSITE-ProRule" id="PRU00433"/>
    </source>
</evidence>
<name>A0ABU7XGJ9_9HYPH</name>
<dbReference type="SUPFAM" id="SSF46626">
    <property type="entry name" value="Cytochrome c"/>
    <property type="match status" value="1"/>
</dbReference>
<evidence type="ECO:0000256" key="2">
    <source>
        <dbReference type="ARBA" id="ARBA00022475"/>
    </source>
</evidence>
<dbReference type="InterPro" id="IPR032694">
    <property type="entry name" value="CopC/D"/>
</dbReference>
<dbReference type="PANTHER" id="PTHR34820:SF4">
    <property type="entry name" value="INNER MEMBRANE PROTEIN YEBZ"/>
    <property type="match status" value="1"/>
</dbReference>
<evidence type="ECO:0000256" key="6">
    <source>
        <dbReference type="ARBA" id="ARBA00022989"/>
    </source>
</evidence>
<comment type="caution">
    <text evidence="12">The sequence shown here is derived from an EMBL/GenBank/DDBJ whole genome shotgun (WGS) entry which is preliminary data.</text>
</comment>
<dbReference type="EMBL" id="JAZHYN010000006">
    <property type="protein sequence ID" value="MEF3365621.1"/>
    <property type="molecule type" value="Genomic_DNA"/>
</dbReference>
<dbReference type="InterPro" id="IPR036909">
    <property type="entry name" value="Cyt_c-like_dom_sf"/>
</dbReference>
<keyword evidence="8 10" id="KW-0472">Membrane</keyword>
<organism evidence="12 13">
    <name type="scientific">Methylocystis borbori</name>
    <dbReference type="NCBI Taxonomy" id="3118750"/>
    <lineage>
        <taxon>Bacteria</taxon>
        <taxon>Pseudomonadati</taxon>
        <taxon>Pseudomonadota</taxon>
        <taxon>Alphaproteobacteria</taxon>
        <taxon>Hyphomicrobiales</taxon>
        <taxon>Methylocystaceae</taxon>
        <taxon>Methylocystis</taxon>
    </lineage>
</organism>
<evidence type="ECO:0000313" key="12">
    <source>
        <dbReference type="EMBL" id="MEF3365621.1"/>
    </source>
</evidence>
<dbReference type="Gene3D" id="1.10.760.10">
    <property type="entry name" value="Cytochrome c-like domain"/>
    <property type="match status" value="1"/>
</dbReference>
<dbReference type="RefSeq" id="WP_332080534.1">
    <property type="nucleotide sequence ID" value="NZ_JAZHYN010000006.1"/>
</dbReference>
<comment type="subcellular location">
    <subcellularLocation>
        <location evidence="1">Cell membrane</location>
        <topology evidence="1">Multi-pass membrane protein</topology>
    </subcellularLocation>
</comment>
<keyword evidence="5 9" id="KW-0479">Metal-binding</keyword>
<feature type="domain" description="Cytochrome c" evidence="11">
    <location>
        <begin position="400"/>
        <end position="493"/>
    </location>
</feature>
<dbReference type="Proteomes" id="UP001350748">
    <property type="component" value="Unassembled WGS sequence"/>
</dbReference>
<keyword evidence="2" id="KW-1003">Cell membrane</keyword>
<dbReference type="InterPro" id="IPR009056">
    <property type="entry name" value="Cyt_c-like_dom"/>
</dbReference>
<dbReference type="PROSITE" id="PS51007">
    <property type="entry name" value="CYTC"/>
    <property type="match status" value="1"/>
</dbReference>
<dbReference type="Pfam" id="PF05425">
    <property type="entry name" value="CopD"/>
    <property type="match status" value="1"/>
</dbReference>
<evidence type="ECO:0000313" key="13">
    <source>
        <dbReference type="Proteomes" id="UP001350748"/>
    </source>
</evidence>
<evidence type="ECO:0000256" key="5">
    <source>
        <dbReference type="ARBA" id="ARBA00022723"/>
    </source>
</evidence>
<dbReference type="Pfam" id="PF00034">
    <property type="entry name" value="Cytochrom_C"/>
    <property type="match status" value="1"/>
</dbReference>
<feature type="transmembrane region" description="Helical" evidence="10">
    <location>
        <begin position="167"/>
        <end position="187"/>
    </location>
</feature>
<dbReference type="PANTHER" id="PTHR34820">
    <property type="entry name" value="INNER MEMBRANE PROTEIN YEBZ"/>
    <property type="match status" value="1"/>
</dbReference>
<proteinExistence type="predicted"/>
<feature type="transmembrane region" description="Helical" evidence="10">
    <location>
        <begin position="107"/>
        <end position="128"/>
    </location>
</feature>
<keyword evidence="3 9" id="KW-0349">Heme</keyword>
<keyword evidence="6 10" id="KW-1133">Transmembrane helix</keyword>
<evidence type="ECO:0000256" key="3">
    <source>
        <dbReference type="ARBA" id="ARBA00022617"/>
    </source>
</evidence>
<evidence type="ECO:0000256" key="10">
    <source>
        <dbReference type="SAM" id="Phobius"/>
    </source>
</evidence>
<feature type="transmembrane region" description="Helical" evidence="10">
    <location>
        <begin position="335"/>
        <end position="354"/>
    </location>
</feature>
<feature type="transmembrane region" description="Helical" evidence="10">
    <location>
        <begin position="246"/>
        <end position="266"/>
    </location>
</feature>
<feature type="transmembrane region" description="Helical" evidence="10">
    <location>
        <begin position="135"/>
        <end position="155"/>
    </location>
</feature>
<reference evidence="12 13" key="1">
    <citation type="submission" date="2024-02" db="EMBL/GenBank/DDBJ databases">
        <authorList>
            <person name="Grouzdev D."/>
        </authorList>
    </citation>
    <scope>NUCLEOTIDE SEQUENCE [LARGE SCALE GENOMIC DNA]</scope>
    <source>
        <strain evidence="12 13">9N</strain>
    </source>
</reference>
<sequence>MYLSLAAIRFLLSLPSAVAVGLLLLPRLMDVEGQPGPSTAASLLLRLRAAGAESGRFKAAVAALGLIRAFLGFALLYATARQIFPAEISIDFRTLSEFTIGTSVGKAWIATQLIAFLFAGLAIARLFVQSEFVEQATLVVGVLVLATISVTGHAIDDGLPRWTQASFLLHTAAGLTWLGGLVGLIWWMLTARGKLPEAAARLAERWSLVAKVAMVLVAISGFAIAWENVGSVPNLLATPYGRLLTLKLIFLCGVLLAALLLARYLTRRPAGEFNFDWYGKVGVAETLFGLALLSIAGYIAVITPASHETNLYWPLPFRLSYIATWGQKPAMFSSIWWWGVAALTLAVAAALIWWTPATRAYRRFATPAIASAALVALAVSLSTEAYTDTYDDPTQDYTAESVARGFAHFQELCTGCHGAQGEGNGPLAKDLKNAQGVLVQPADLTAPHVGTHTIGDIFHWLTHGGQSGVMPSFREQLDTDDRWDVINFLLMLSYSNRARFMSPQPMIQWLIAPDFALVDPDEKAPSLFRLRGAPTLVSFARCAAASGEAAQEREKSLTIAHEAAKAAGAHHVTIYDDACSAQTKGWEPVHPKQVEAAYSVINRYPNEPISEEIEEAHFVIDRSGYVRARFRKFAPDDASATKLAGLVAELSREPLIEINLHSH</sequence>
<evidence type="ECO:0000259" key="11">
    <source>
        <dbReference type="PROSITE" id="PS51007"/>
    </source>
</evidence>
<dbReference type="InterPro" id="IPR008457">
    <property type="entry name" value="Cu-R_CopD_dom"/>
</dbReference>
<protein>
    <submittedName>
        <fullName evidence="12">C-type cytochrome</fullName>
    </submittedName>
</protein>
<evidence type="ECO:0000256" key="1">
    <source>
        <dbReference type="ARBA" id="ARBA00004651"/>
    </source>
</evidence>
<keyword evidence="7 9" id="KW-0408">Iron</keyword>
<keyword evidence="4 10" id="KW-0812">Transmembrane</keyword>
<gene>
    <name evidence="12" type="ORF">V3H18_03640</name>
</gene>
<keyword evidence="13" id="KW-1185">Reference proteome</keyword>
<feature type="transmembrane region" description="Helical" evidence="10">
    <location>
        <begin position="208"/>
        <end position="226"/>
    </location>
</feature>
<evidence type="ECO:0000256" key="8">
    <source>
        <dbReference type="ARBA" id="ARBA00023136"/>
    </source>
</evidence>
<feature type="transmembrane region" description="Helical" evidence="10">
    <location>
        <begin position="287"/>
        <end position="306"/>
    </location>
</feature>
<evidence type="ECO:0000256" key="7">
    <source>
        <dbReference type="ARBA" id="ARBA00023004"/>
    </source>
</evidence>